<reference evidence="4" key="1">
    <citation type="submission" date="2022-03" db="EMBL/GenBank/DDBJ databases">
        <authorList>
            <person name="Alioto T."/>
            <person name="Alioto T."/>
            <person name="Gomez Garrido J."/>
        </authorList>
    </citation>
    <scope>NUCLEOTIDE SEQUENCE</scope>
</reference>
<dbReference type="GO" id="GO:0070131">
    <property type="term" value="P:positive regulation of mitochondrial translation"/>
    <property type="evidence" value="ECO:0007669"/>
    <property type="project" value="TreeGrafter"/>
</dbReference>
<feature type="domain" description="DUF155" evidence="3">
    <location>
        <begin position="239"/>
        <end position="416"/>
    </location>
</feature>
<dbReference type="Pfam" id="PF02582">
    <property type="entry name" value="DUF155"/>
    <property type="match status" value="1"/>
</dbReference>
<dbReference type="GO" id="GO:0005739">
    <property type="term" value="C:mitochondrion"/>
    <property type="evidence" value="ECO:0007669"/>
    <property type="project" value="UniProtKB-ARBA"/>
</dbReference>
<dbReference type="PANTHER" id="PTHR16255">
    <property type="entry name" value="REQUIRED FOR MEIOTIC NUCLEAR DIVISION PROTEIN 1 HOMOLOG"/>
    <property type="match status" value="1"/>
</dbReference>
<dbReference type="EMBL" id="OW240914">
    <property type="protein sequence ID" value="CAH2276202.1"/>
    <property type="molecule type" value="Genomic_DNA"/>
</dbReference>
<dbReference type="InterPro" id="IPR003734">
    <property type="entry name" value="DUF155"/>
</dbReference>
<keyword evidence="5" id="KW-1185">Reference proteome</keyword>
<accession>A0AAD1RQE1</accession>
<proteinExistence type="inferred from homology"/>
<evidence type="ECO:0000256" key="1">
    <source>
        <dbReference type="ARBA" id="ARBA00008306"/>
    </source>
</evidence>
<evidence type="ECO:0000259" key="3">
    <source>
        <dbReference type="Pfam" id="PF02582"/>
    </source>
</evidence>
<protein>
    <submittedName>
        <fullName evidence="4">Required for meiotic nuclear division 1 homolog</fullName>
    </submittedName>
</protein>
<comment type="similarity">
    <text evidence="1">Belongs to the RMD1/sif2 family.</text>
</comment>
<evidence type="ECO:0000313" key="4">
    <source>
        <dbReference type="EMBL" id="CAH2276202.1"/>
    </source>
</evidence>
<name>A0AAD1RQE1_PELCU</name>
<feature type="region of interest" description="Disordered" evidence="2">
    <location>
        <begin position="148"/>
        <end position="174"/>
    </location>
</feature>
<dbReference type="AlphaFoldDB" id="A0AAD1RQE1"/>
<sequence length="462" mass="53257">MSILRSNRLQEGWSLEFYVKGWRGRGHKRGVVRLRQRRQLCIMRGLLRRTADLVTKIYRTQCIMNEPFTVPCKYRHCTGPGNTRPAISSVTTNVLMKCNVKSLMNLPGVHVELKNLCGFYIGFQHTRTSVPQCNLLGVSRRLYSISSSKPGTPLSVTKRPLKAPRTKQPSRANQPLLSDTVDLMQCTAFATADEYHLGTLCHDLTLHGYLELPILPRDASNVLLVEVESTAKENDTGIIFFFREGAVVFWNVEEKTMKHVMQILERHEIQPYEVALVHWENEEINYSFGEGHSKLVNGEILLSSLLEADNAILEKFAFSNALCLSVKLAIWEATLDTFVESIQSIPEMLKARKKINLSHEDVMQKIGELFALRHRINLSSDLLITPDFYWDRESLEHLYDKTYQFLSINRRVKVINEKLQHCTELTDLMRNHLSEKRGLRLEWMIVILITIEVMFELARVIF</sequence>
<dbReference type="PANTHER" id="PTHR16255:SF1">
    <property type="entry name" value="REQUIRED FOR MEIOTIC NUCLEAR DIVISION PROTEIN 1 HOMOLOG"/>
    <property type="match status" value="1"/>
</dbReference>
<organism evidence="4 5">
    <name type="scientific">Pelobates cultripes</name>
    <name type="common">Western spadefoot toad</name>
    <dbReference type="NCBI Taxonomy" id="61616"/>
    <lineage>
        <taxon>Eukaryota</taxon>
        <taxon>Metazoa</taxon>
        <taxon>Chordata</taxon>
        <taxon>Craniata</taxon>
        <taxon>Vertebrata</taxon>
        <taxon>Euteleostomi</taxon>
        <taxon>Amphibia</taxon>
        <taxon>Batrachia</taxon>
        <taxon>Anura</taxon>
        <taxon>Pelobatoidea</taxon>
        <taxon>Pelobatidae</taxon>
        <taxon>Pelobates</taxon>
    </lineage>
</organism>
<dbReference type="InterPro" id="IPR051624">
    <property type="entry name" value="RMD1/Sad1-interacting"/>
</dbReference>
<dbReference type="Proteomes" id="UP001295444">
    <property type="component" value="Chromosome 03"/>
</dbReference>
<evidence type="ECO:0000256" key="2">
    <source>
        <dbReference type="SAM" id="MobiDB-lite"/>
    </source>
</evidence>
<gene>
    <name evidence="4" type="ORF">PECUL_23A002421</name>
</gene>
<evidence type="ECO:0000313" key="5">
    <source>
        <dbReference type="Proteomes" id="UP001295444"/>
    </source>
</evidence>